<reference evidence="5" key="1">
    <citation type="submission" date="2021-11" db="EMBL/GenBank/DDBJ databases">
        <title>Purpureocillium_takamizusanense_genome.</title>
        <authorList>
            <person name="Nguyen N.-H."/>
        </authorList>
    </citation>
    <scope>NUCLEOTIDE SEQUENCE</scope>
    <source>
        <strain evidence="5">PT3</strain>
    </source>
</reference>
<dbReference type="PANTHER" id="PTHR47706:SF4">
    <property type="entry name" value="NMRA-LIKE DOMAIN-CONTAINING PROTEIN"/>
    <property type="match status" value="1"/>
</dbReference>
<keyword evidence="3" id="KW-0560">Oxidoreductase</keyword>
<sequence length="303" mass="34328">MHVIIAGSGDLARYICEEFTIAGHTLVILTRQYKPHFERLGVTQFITDYTLTSLSTALSSGEVLISTISDFTPTFIDVHRTLIQACQQSPKCKRFIPSEFAGDVETYPDQPGFYYRTREPIRAILREQTDLEWTLVSNGWLADYLVPAKNRFLKDIDDACPVNLTGGSIVIPGTGTEPVDFTWARDVAKALAQLVVAPAWEPYTYISGERSCWNDVARLITSKYRSDFTTQYVSLYNITQNVRNAKDDDMLLLADHHLFSVSHAGSLPQDKVHVQREKYFRGIRFRTLEDGLAEYDGNPEMIL</sequence>
<dbReference type="KEGG" id="ptkz:JDV02_004700"/>
<evidence type="ECO:0000256" key="3">
    <source>
        <dbReference type="ARBA" id="ARBA00023002"/>
    </source>
</evidence>
<dbReference type="EMBL" id="CP086357">
    <property type="protein sequence ID" value="UNI18431.1"/>
    <property type="molecule type" value="Genomic_DNA"/>
</dbReference>
<dbReference type="RefSeq" id="XP_047841912.1">
    <property type="nucleotide sequence ID" value="XM_047985932.1"/>
</dbReference>
<dbReference type="GO" id="GO:0016491">
    <property type="term" value="F:oxidoreductase activity"/>
    <property type="evidence" value="ECO:0007669"/>
    <property type="project" value="UniProtKB-KW"/>
</dbReference>
<evidence type="ECO:0000313" key="5">
    <source>
        <dbReference type="EMBL" id="UNI18431.1"/>
    </source>
</evidence>
<feature type="domain" description="NmrA-like" evidence="4">
    <location>
        <begin position="3"/>
        <end position="241"/>
    </location>
</feature>
<evidence type="ECO:0000256" key="1">
    <source>
        <dbReference type="ARBA" id="ARBA00005725"/>
    </source>
</evidence>
<evidence type="ECO:0000313" key="6">
    <source>
        <dbReference type="Proteomes" id="UP000829364"/>
    </source>
</evidence>
<accession>A0A9Q8QFU4</accession>
<dbReference type="Proteomes" id="UP000829364">
    <property type="component" value="Chromosome 4"/>
</dbReference>
<keyword evidence="2" id="KW-0521">NADP</keyword>
<dbReference type="AlphaFoldDB" id="A0A9Q8QFU4"/>
<dbReference type="InterPro" id="IPR051609">
    <property type="entry name" value="NmrA/Isoflavone_reductase-like"/>
</dbReference>
<dbReference type="GeneID" id="72066652"/>
<dbReference type="OrthoDB" id="419598at2759"/>
<dbReference type="InterPro" id="IPR036291">
    <property type="entry name" value="NAD(P)-bd_dom_sf"/>
</dbReference>
<name>A0A9Q8QFU4_9HYPO</name>
<evidence type="ECO:0000259" key="4">
    <source>
        <dbReference type="Pfam" id="PF05368"/>
    </source>
</evidence>
<dbReference type="Pfam" id="PF05368">
    <property type="entry name" value="NmrA"/>
    <property type="match status" value="1"/>
</dbReference>
<dbReference type="SUPFAM" id="SSF51735">
    <property type="entry name" value="NAD(P)-binding Rossmann-fold domains"/>
    <property type="match status" value="1"/>
</dbReference>
<proteinExistence type="inferred from homology"/>
<keyword evidence="6" id="KW-1185">Reference proteome</keyword>
<evidence type="ECO:0000256" key="2">
    <source>
        <dbReference type="ARBA" id="ARBA00022857"/>
    </source>
</evidence>
<dbReference type="Gene3D" id="3.40.50.720">
    <property type="entry name" value="NAD(P)-binding Rossmann-like Domain"/>
    <property type="match status" value="1"/>
</dbReference>
<comment type="similarity">
    <text evidence="1">Belongs to the NmrA-type oxidoreductase family. Isoflavone reductase subfamily.</text>
</comment>
<organism evidence="5 6">
    <name type="scientific">Purpureocillium takamizusanense</name>
    <dbReference type="NCBI Taxonomy" id="2060973"/>
    <lineage>
        <taxon>Eukaryota</taxon>
        <taxon>Fungi</taxon>
        <taxon>Dikarya</taxon>
        <taxon>Ascomycota</taxon>
        <taxon>Pezizomycotina</taxon>
        <taxon>Sordariomycetes</taxon>
        <taxon>Hypocreomycetidae</taxon>
        <taxon>Hypocreales</taxon>
        <taxon>Ophiocordycipitaceae</taxon>
        <taxon>Purpureocillium</taxon>
    </lineage>
</organism>
<dbReference type="InterPro" id="IPR008030">
    <property type="entry name" value="NmrA-like"/>
</dbReference>
<gene>
    <name evidence="5" type="ORF">JDV02_004700</name>
</gene>
<protein>
    <recommendedName>
        <fullName evidence="4">NmrA-like domain-containing protein</fullName>
    </recommendedName>
</protein>
<dbReference type="Gene3D" id="3.90.25.10">
    <property type="entry name" value="UDP-galactose 4-epimerase, domain 1"/>
    <property type="match status" value="1"/>
</dbReference>
<dbReference type="PANTHER" id="PTHR47706">
    <property type="entry name" value="NMRA-LIKE FAMILY PROTEIN"/>
    <property type="match status" value="1"/>
</dbReference>